<gene>
    <name evidence="10 12" type="primary">recC</name>
    <name evidence="12" type="ORF">CGZ94_07530</name>
</gene>
<evidence type="ECO:0000256" key="4">
    <source>
        <dbReference type="ARBA" id="ARBA00022801"/>
    </source>
</evidence>
<keyword evidence="3 10" id="KW-0227">DNA damage</keyword>
<dbReference type="Gene3D" id="1.10.10.990">
    <property type="match status" value="1"/>
</dbReference>
<reference evidence="12 13" key="1">
    <citation type="submission" date="2017-07" db="EMBL/GenBank/DDBJ databases">
        <title>Draft whole genome sequences of clinical Proprionibacteriaceae strains.</title>
        <authorList>
            <person name="Bernier A.-M."/>
            <person name="Bernard K."/>
            <person name="Domingo M.-C."/>
        </authorList>
    </citation>
    <scope>NUCLEOTIDE SEQUENCE [LARGE SCALE GENOMIC DNA]</scope>
    <source>
        <strain evidence="12 13">NML 030167</strain>
    </source>
</reference>
<name>A0A255GF58_9ACTN</name>
<protein>
    <recommendedName>
        <fullName evidence="10">RecBCD enzyme subunit RecC</fullName>
    </recommendedName>
    <alternativeName>
        <fullName evidence="10">Exonuclease V subunit RecC</fullName>
        <shortName evidence="10">ExoV subunit RecC</shortName>
    </alternativeName>
    <alternativeName>
        <fullName evidence="10">Helicase/nuclease RecBCD subunit RecC</fullName>
    </alternativeName>
</protein>
<dbReference type="InterPro" id="IPR027417">
    <property type="entry name" value="P-loop_NTPase"/>
</dbReference>
<dbReference type="PIRSF" id="PIRSF000980">
    <property type="entry name" value="RecC"/>
    <property type="match status" value="1"/>
</dbReference>
<evidence type="ECO:0000256" key="7">
    <source>
        <dbReference type="ARBA" id="ARBA00022840"/>
    </source>
</evidence>
<evidence type="ECO:0000256" key="3">
    <source>
        <dbReference type="ARBA" id="ARBA00022763"/>
    </source>
</evidence>
<dbReference type="GO" id="GO:0003678">
    <property type="term" value="F:DNA helicase activity"/>
    <property type="evidence" value="ECO:0007669"/>
    <property type="project" value="UniProtKB-UniRule"/>
</dbReference>
<dbReference type="PANTHER" id="PTHR30591:SF1">
    <property type="entry name" value="RECBCD ENZYME SUBUNIT RECC"/>
    <property type="match status" value="1"/>
</dbReference>
<evidence type="ECO:0000256" key="6">
    <source>
        <dbReference type="ARBA" id="ARBA00022839"/>
    </source>
</evidence>
<dbReference type="Pfam" id="PF04257">
    <property type="entry name" value="Exonuc_V_gamma"/>
    <property type="match status" value="1"/>
</dbReference>
<dbReference type="Proteomes" id="UP000215896">
    <property type="component" value="Unassembled WGS sequence"/>
</dbReference>
<evidence type="ECO:0000256" key="8">
    <source>
        <dbReference type="ARBA" id="ARBA00023125"/>
    </source>
</evidence>
<keyword evidence="4 10" id="KW-0378">Hydrolase</keyword>
<evidence type="ECO:0000256" key="1">
    <source>
        <dbReference type="ARBA" id="ARBA00022722"/>
    </source>
</evidence>
<dbReference type="SUPFAM" id="SSF52980">
    <property type="entry name" value="Restriction endonuclease-like"/>
    <property type="match status" value="1"/>
</dbReference>
<dbReference type="HAMAP" id="MF_01486">
    <property type="entry name" value="RecC"/>
    <property type="match status" value="1"/>
</dbReference>
<dbReference type="GO" id="GO:0005524">
    <property type="term" value="F:ATP binding"/>
    <property type="evidence" value="ECO:0007669"/>
    <property type="project" value="UniProtKB-UniRule"/>
</dbReference>
<keyword evidence="1 10" id="KW-0540">Nuclease</keyword>
<evidence type="ECO:0000256" key="5">
    <source>
        <dbReference type="ARBA" id="ARBA00022806"/>
    </source>
</evidence>
<keyword evidence="2 10" id="KW-0547">Nucleotide-binding</keyword>
<keyword evidence="9 10" id="KW-0234">DNA repair</keyword>
<comment type="function">
    <text evidence="10">A helicase/nuclease that prepares dsDNA breaks (DSB) for recombinational DNA repair. Binds to DSBs and unwinds DNA via a highly rapid and processive ATP-dependent bidirectional helicase activity. Unwinds dsDNA until it encounters a Chi (crossover hotspot instigator) sequence from the 3' direction. Cuts ssDNA a few nucleotides 3' to the Chi site. The properties and activities of the enzyme are changed at Chi. The Chi-altered holoenzyme produces a long 3'-ssDNA overhang and facilitates RecA-binding to the ssDNA for homologous DNA recombination and repair. Holoenzyme degrades any linearized DNA that is unable to undergo homologous recombination. In the holoenzyme this subunit recognizes the wild-type Chi sequence, and when added to isolated RecB increases its ATP-dependent helicase processivity.</text>
</comment>
<evidence type="ECO:0000313" key="13">
    <source>
        <dbReference type="Proteomes" id="UP000215896"/>
    </source>
</evidence>
<keyword evidence="7 10" id="KW-0067">ATP-binding</keyword>
<feature type="domain" description="RecC C-terminal" evidence="11">
    <location>
        <begin position="838"/>
        <end position="1056"/>
    </location>
</feature>
<dbReference type="InterPro" id="IPR041500">
    <property type="entry name" value="RecC_C"/>
</dbReference>
<comment type="similarity">
    <text evidence="10">Belongs to the RecC family.</text>
</comment>
<dbReference type="GO" id="GO:0003677">
    <property type="term" value="F:DNA binding"/>
    <property type="evidence" value="ECO:0007669"/>
    <property type="project" value="UniProtKB-UniRule"/>
</dbReference>
<dbReference type="PANTHER" id="PTHR30591">
    <property type="entry name" value="RECBCD ENZYME SUBUNIT RECC"/>
    <property type="match status" value="1"/>
</dbReference>
<dbReference type="OrthoDB" id="9762834at2"/>
<dbReference type="RefSeq" id="WP_094405249.1">
    <property type="nucleotide sequence ID" value="NZ_NMVN01000016.1"/>
</dbReference>
<dbReference type="Gene3D" id="1.10.10.160">
    <property type="match status" value="1"/>
</dbReference>
<dbReference type="InterPro" id="IPR011335">
    <property type="entry name" value="Restrct_endonuc-II-like"/>
</dbReference>
<keyword evidence="13" id="KW-1185">Reference proteome</keyword>
<keyword evidence="8 10" id="KW-0238">DNA-binding</keyword>
<dbReference type="GO" id="GO:0008854">
    <property type="term" value="F:exodeoxyribonuclease V activity"/>
    <property type="evidence" value="ECO:0007669"/>
    <property type="project" value="InterPro"/>
</dbReference>
<dbReference type="InterPro" id="IPR013986">
    <property type="entry name" value="DExx_box_DNA_helicase_dom_sf"/>
</dbReference>
<keyword evidence="6 10" id="KW-0269">Exonuclease</keyword>
<evidence type="ECO:0000256" key="10">
    <source>
        <dbReference type="HAMAP-Rule" id="MF_01486"/>
    </source>
</evidence>
<dbReference type="InterPro" id="IPR006697">
    <property type="entry name" value="RecC"/>
</dbReference>
<dbReference type="EMBL" id="NMVO01000012">
    <property type="protein sequence ID" value="OYO14445.1"/>
    <property type="molecule type" value="Genomic_DNA"/>
</dbReference>
<comment type="miscellaneous">
    <text evidence="10">In the RecBCD complex, RecB has a slow 3'-5' helicase, an exonuclease activity and loads RecA onto ssDNA, RecD has a fast 5'-3' helicase activity, while RecC stimulates the ATPase and processivity of the RecB helicase and contributes to recognition of the Chi site.</text>
</comment>
<organism evidence="12 13">
    <name type="scientific">Enemella evansiae</name>
    <dbReference type="NCBI Taxonomy" id="2016499"/>
    <lineage>
        <taxon>Bacteria</taxon>
        <taxon>Bacillati</taxon>
        <taxon>Actinomycetota</taxon>
        <taxon>Actinomycetes</taxon>
        <taxon>Propionibacteriales</taxon>
        <taxon>Propionibacteriaceae</taxon>
        <taxon>Enemella</taxon>
    </lineage>
</organism>
<dbReference type="Gene3D" id="3.40.50.10930">
    <property type="match status" value="1"/>
</dbReference>
<dbReference type="SUPFAM" id="SSF52540">
    <property type="entry name" value="P-loop containing nucleoside triphosphate hydrolases"/>
    <property type="match status" value="2"/>
</dbReference>
<evidence type="ECO:0000259" key="11">
    <source>
        <dbReference type="Pfam" id="PF17946"/>
    </source>
</evidence>
<evidence type="ECO:0000256" key="2">
    <source>
        <dbReference type="ARBA" id="ARBA00022741"/>
    </source>
</evidence>
<proteinExistence type="inferred from homology"/>
<dbReference type="AlphaFoldDB" id="A0A255GF58"/>
<sequence>MSSTDTQPSLLDAPEPVSAAPSAVPLTGLIVHRCSRADRLADQLAEVLTTPLTDPFATEVVCVPTPGVERWLSQTLATRLGTSPGRGDGVCAGIDFIRLDRLLGHTVGEVLGLPLPADPWHGDRPVWGLLRALDENTGQSWFDSVRVGLGPQARNRFQSARRVARLFRRYAAQRPGLLDAWRSGADTGPDGTPLDEFARWQPALWRDLIARIEGADPARRVAEVARRLVADPRLVDLPHRLSIFGVTRLSPEQLTLIEALAAHREVHLFLPHPSPALWSELATRELGVGPREDDPTADLPGNRLLARLGRDSRELQISLSSLAFRDAPSNEPERPPTLLGRLQQAVVGNLDPDTDAGRVLRRPVAADDRSVHFHACHGPDRQVEVLREVVLGLLADDPTLEPRDIIVMCPDIETFAPLIEAAFSLDGVADDAGHPGQRLRIRLADRALRQLNPLLGTLARLLELPVGRCGASELLDLCADPAVMRKFSFTDSELERLHELVPASGVRWGLDAEHRELFAMQGFPQNTWRTGLQRMLLGVAMSEDDQPYRGTVAPMDDIDSSDVDLVGRLVELVTRLGRAVDSFSRAQPLSDWLTACRDALTELTEVPAGERWQLAHAWGELADLATDAAPATDADGTEPVLQPADLRALLSDAFAGRPSRANFRTGALTLCTMTPMRSVPHRVVCLLGLDDGVFPRRVHADGDDLLAPQPWVGDRDPRSEDRQVLLDAVLAATERLVVVHSGASPQTGEPRPASVPVTELREALHELLADPSEAESLVTRHSLQPFDSSNFRAPEPFSFDGTMRAAALASATGGTGESTAPATDTLLPPLPELSGEHTEIALSDLLAFFAHPARAFLRRRAGLYPTDEEDEAQLDEMPMQLDGLQQWQIGDRMLRAHLAGTPLADLRMPELLRGELPPFRLGSDLLDEVARKVVAIAGAAEPHLGERAESRWIDIDLGGSRITGLVPGIHGSKAVEVGFSTIRGKQRLRAWITLLALRCSHPEVDWRSVCVGGRGRTVTLGPISATDARARLSELVALYAQGLREWLPLPPNTSAAEVSLTRRGGDPKWLRTDWEREHDAAWGMFLGNDLDSLRGVPSTPADRTTTRSRFEALAHRVWEPLLDAEVSR</sequence>
<keyword evidence="5 10" id="KW-0347">Helicase</keyword>
<dbReference type="GO" id="GO:0000724">
    <property type="term" value="P:double-strand break repair via homologous recombination"/>
    <property type="evidence" value="ECO:0007669"/>
    <property type="project" value="UniProtKB-UniRule"/>
</dbReference>
<comment type="caution">
    <text evidence="12">The sequence shown here is derived from an EMBL/GenBank/DDBJ whole genome shotgun (WGS) entry which is preliminary data.</text>
</comment>
<dbReference type="NCBIfam" id="TIGR01450">
    <property type="entry name" value="recC"/>
    <property type="match status" value="1"/>
</dbReference>
<accession>A0A255GF58</accession>
<evidence type="ECO:0000313" key="12">
    <source>
        <dbReference type="EMBL" id="OYO14445.1"/>
    </source>
</evidence>
<comment type="subunit">
    <text evidence="10">Heterotrimer of RecB, RecC and RecD. All subunits contribute to DNA-binding.</text>
</comment>
<dbReference type="Gene3D" id="3.40.50.300">
    <property type="entry name" value="P-loop containing nucleotide triphosphate hydrolases"/>
    <property type="match status" value="2"/>
</dbReference>
<dbReference type="Pfam" id="PF17946">
    <property type="entry name" value="RecC_C"/>
    <property type="match status" value="1"/>
</dbReference>
<dbReference type="GO" id="GO:0009338">
    <property type="term" value="C:exodeoxyribonuclease V complex"/>
    <property type="evidence" value="ECO:0007669"/>
    <property type="project" value="InterPro"/>
</dbReference>
<evidence type="ECO:0000256" key="9">
    <source>
        <dbReference type="ARBA" id="ARBA00023204"/>
    </source>
</evidence>